<feature type="transmembrane region" description="Helical" evidence="10">
    <location>
        <begin position="137"/>
        <end position="157"/>
    </location>
</feature>
<dbReference type="AlphaFoldDB" id="A0A016T4B6"/>
<keyword evidence="6 10" id="KW-0472">Membrane</keyword>
<dbReference type="PANTHER" id="PTHR24235">
    <property type="entry name" value="NEUROPEPTIDE Y RECEPTOR"/>
    <property type="match status" value="1"/>
</dbReference>
<dbReference type="PRINTS" id="PR00237">
    <property type="entry name" value="GPCRRHODOPSN"/>
</dbReference>
<keyword evidence="3 9" id="KW-0812">Transmembrane</keyword>
<evidence type="ECO:0000256" key="3">
    <source>
        <dbReference type="ARBA" id="ARBA00022692"/>
    </source>
</evidence>
<dbReference type="InterPro" id="IPR000611">
    <property type="entry name" value="NPY_rcpt"/>
</dbReference>
<comment type="subcellular location">
    <subcellularLocation>
        <location evidence="1">Membrane</location>
        <topology evidence="1">Multi-pass membrane protein</topology>
    </subcellularLocation>
</comment>
<evidence type="ECO:0000256" key="6">
    <source>
        <dbReference type="ARBA" id="ARBA00023136"/>
    </source>
</evidence>
<evidence type="ECO:0000256" key="7">
    <source>
        <dbReference type="ARBA" id="ARBA00023170"/>
    </source>
</evidence>
<dbReference type="Gene3D" id="1.20.1070.10">
    <property type="entry name" value="Rhodopsin 7-helix transmembrane proteins"/>
    <property type="match status" value="1"/>
</dbReference>
<dbReference type="PANTHER" id="PTHR24235:SF27">
    <property type="entry name" value="NEUROPEPTIDE RECEPTOR NPR-1"/>
    <property type="match status" value="1"/>
</dbReference>
<reference evidence="13" key="1">
    <citation type="journal article" date="2015" name="Nat. Genet.">
        <title>The genome and transcriptome of the zoonotic hookworm Ancylostoma ceylanicum identify infection-specific gene families.</title>
        <authorList>
            <person name="Schwarz E.M."/>
            <person name="Hu Y."/>
            <person name="Antoshechkin I."/>
            <person name="Miller M.M."/>
            <person name="Sternberg P.W."/>
            <person name="Aroian R.V."/>
        </authorList>
    </citation>
    <scope>NUCLEOTIDE SEQUENCE</scope>
    <source>
        <strain evidence="13">HY135</strain>
    </source>
</reference>
<proteinExistence type="inferred from homology"/>
<keyword evidence="5 9" id="KW-0297">G-protein coupled receptor</keyword>
<evidence type="ECO:0000256" key="10">
    <source>
        <dbReference type="SAM" id="Phobius"/>
    </source>
</evidence>
<feature type="transmembrane region" description="Helical" evidence="10">
    <location>
        <begin position="60"/>
        <end position="78"/>
    </location>
</feature>
<dbReference type="Pfam" id="PF00001">
    <property type="entry name" value="7tm_1"/>
    <property type="match status" value="1"/>
</dbReference>
<dbReference type="OrthoDB" id="9046662at2759"/>
<dbReference type="InterPro" id="IPR017452">
    <property type="entry name" value="GPCR_Rhodpsn_7TM"/>
</dbReference>
<feature type="transmembrane region" description="Helical" evidence="10">
    <location>
        <begin position="278"/>
        <end position="301"/>
    </location>
</feature>
<dbReference type="GO" id="GO:0004983">
    <property type="term" value="F:neuropeptide Y receptor activity"/>
    <property type="evidence" value="ECO:0007669"/>
    <property type="project" value="InterPro"/>
</dbReference>
<keyword evidence="13" id="KW-1185">Reference proteome</keyword>
<dbReference type="SMART" id="SM01381">
    <property type="entry name" value="7TM_GPCR_Srsx"/>
    <property type="match status" value="1"/>
</dbReference>
<evidence type="ECO:0000313" key="13">
    <source>
        <dbReference type="Proteomes" id="UP000024635"/>
    </source>
</evidence>
<evidence type="ECO:0000313" key="12">
    <source>
        <dbReference type="EMBL" id="EYB97833.1"/>
    </source>
</evidence>
<comment type="caution">
    <text evidence="12">The sequence shown here is derived from an EMBL/GenBank/DDBJ whole genome shotgun (WGS) entry which is preliminary data.</text>
</comment>
<sequence length="446" mass="51217">MEENCTVYYLVFPDPSSSLYAIVPFATVYFLFFILGLAGNILLIYVTLKNKILQSVQNMFILNLAASDVMMCLLSLPITPVTNIYKNWYFGNALCHLIPCVQGVSIFICTFSLGAIAVDRYILVVRPHTKPLSRRGAVIATLILWTLSFTVTLPYAFNMEMVDFSSQGVCGKFCTERWTTALARRSYTMVVMFSQFALPFTLMAFCYAHIFLVLNRRAKVKLRRMDERSVALENSLPSRAHQVTERKQDETNEPMNSFLDKQEKERQRLIQQNRRTTYILVAMVVWFGLTWLPHNVVSLIIEYDETQTFFRLFGREELDISYLLNLFTHCFAMSNNVVNPLLYAWLNPTFRKLVVTTIFGSVGKRGSSRMINKPWIYRSLPPRSQTEKLTDLHGPITSETLITSVTPKLKELNILKTESDVIQHKPVSEANTNTNLIEFDDSDTFV</sequence>
<dbReference type="STRING" id="53326.A0A016T4B6"/>
<feature type="domain" description="G-protein coupled receptors family 1 profile" evidence="11">
    <location>
        <begin position="39"/>
        <end position="343"/>
    </location>
</feature>
<dbReference type="EMBL" id="JARK01001472">
    <property type="protein sequence ID" value="EYB97833.1"/>
    <property type="molecule type" value="Genomic_DNA"/>
</dbReference>
<gene>
    <name evidence="12" type="primary">Acey_s0136.g1951</name>
    <name evidence="12" type="ORF">Y032_0136g1951</name>
</gene>
<feature type="transmembrane region" description="Helical" evidence="10">
    <location>
        <begin position="20"/>
        <end position="48"/>
    </location>
</feature>
<keyword evidence="7 9" id="KW-0675">Receptor</keyword>
<organism evidence="12 13">
    <name type="scientific">Ancylostoma ceylanicum</name>
    <dbReference type="NCBI Taxonomy" id="53326"/>
    <lineage>
        <taxon>Eukaryota</taxon>
        <taxon>Metazoa</taxon>
        <taxon>Ecdysozoa</taxon>
        <taxon>Nematoda</taxon>
        <taxon>Chromadorea</taxon>
        <taxon>Rhabditida</taxon>
        <taxon>Rhabditina</taxon>
        <taxon>Rhabditomorpha</taxon>
        <taxon>Strongyloidea</taxon>
        <taxon>Ancylostomatidae</taxon>
        <taxon>Ancylostomatinae</taxon>
        <taxon>Ancylostoma</taxon>
    </lineage>
</organism>
<keyword evidence="4 10" id="KW-1133">Transmembrane helix</keyword>
<protein>
    <recommendedName>
        <fullName evidence="11">G-protein coupled receptors family 1 profile domain-containing protein</fullName>
    </recommendedName>
</protein>
<dbReference type="PRINTS" id="PR01012">
    <property type="entry name" value="NRPEPTIDEYR"/>
</dbReference>
<dbReference type="GO" id="GO:0043005">
    <property type="term" value="C:neuron projection"/>
    <property type="evidence" value="ECO:0007669"/>
    <property type="project" value="TreeGrafter"/>
</dbReference>
<dbReference type="PROSITE" id="PS00237">
    <property type="entry name" value="G_PROTEIN_RECEP_F1_1"/>
    <property type="match status" value="1"/>
</dbReference>
<name>A0A016T4B6_9BILA</name>
<dbReference type="PROSITE" id="PS50262">
    <property type="entry name" value="G_PROTEIN_RECEP_F1_2"/>
    <property type="match status" value="1"/>
</dbReference>
<evidence type="ECO:0000259" key="11">
    <source>
        <dbReference type="PROSITE" id="PS50262"/>
    </source>
</evidence>
<evidence type="ECO:0000256" key="4">
    <source>
        <dbReference type="ARBA" id="ARBA00022989"/>
    </source>
</evidence>
<evidence type="ECO:0000256" key="5">
    <source>
        <dbReference type="ARBA" id="ARBA00023040"/>
    </source>
</evidence>
<comment type="similarity">
    <text evidence="2 9">Belongs to the G-protein coupled receptor 1 family.</text>
</comment>
<evidence type="ECO:0000256" key="9">
    <source>
        <dbReference type="RuleBase" id="RU000688"/>
    </source>
</evidence>
<keyword evidence="8 9" id="KW-0807">Transducer</keyword>
<dbReference type="InterPro" id="IPR000276">
    <property type="entry name" value="GPCR_Rhodpsn"/>
</dbReference>
<feature type="transmembrane region" description="Helical" evidence="10">
    <location>
        <begin position="196"/>
        <end position="215"/>
    </location>
</feature>
<evidence type="ECO:0000256" key="1">
    <source>
        <dbReference type="ARBA" id="ARBA00004141"/>
    </source>
</evidence>
<dbReference type="Proteomes" id="UP000024635">
    <property type="component" value="Unassembled WGS sequence"/>
</dbReference>
<dbReference type="GO" id="GO:0042923">
    <property type="term" value="F:neuropeptide binding"/>
    <property type="evidence" value="ECO:0007669"/>
    <property type="project" value="TreeGrafter"/>
</dbReference>
<feature type="transmembrane region" description="Helical" evidence="10">
    <location>
        <begin position="90"/>
        <end position="116"/>
    </location>
</feature>
<dbReference type="CDD" id="cd15203">
    <property type="entry name" value="7tmA_NPYR-like"/>
    <property type="match status" value="1"/>
</dbReference>
<dbReference type="SUPFAM" id="SSF81321">
    <property type="entry name" value="Family A G protein-coupled receptor-like"/>
    <property type="match status" value="1"/>
</dbReference>
<evidence type="ECO:0000256" key="8">
    <source>
        <dbReference type="ARBA" id="ARBA00023224"/>
    </source>
</evidence>
<dbReference type="GO" id="GO:0005886">
    <property type="term" value="C:plasma membrane"/>
    <property type="evidence" value="ECO:0007669"/>
    <property type="project" value="TreeGrafter"/>
</dbReference>
<evidence type="ECO:0000256" key="2">
    <source>
        <dbReference type="ARBA" id="ARBA00010663"/>
    </source>
</evidence>
<accession>A0A016T4B6</accession>